<keyword evidence="10 12" id="KW-0175">Coiled coil</keyword>
<dbReference type="InterPro" id="IPR025110">
    <property type="entry name" value="AMP-bd_C"/>
</dbReference>
<dbReference type="Pfam" id="PF00038">
    <property type="entry name" value="Filament"/>
    <property type="match status" value="1"/>
</dbReference>
<dbReference type="SUPFAM" id="SSF64593">
    <property type="entry name" value="Intermediate filament protein, coiled coil region"/>
    <property type="match status" value="2"/>
</dbReference>
<accession>A0AA39H0W1</accession>
<dbReference type="EC" id="6.2.1.16" evidence="3"/>
<feature type="coiled-coil region" evidence="12">
    <location>
        <begin position="731"/>
        <end position="913"/>
    </location>
</feature>
<comment type="similarity">
    <text evidence="11">Belongs to the intermediate filament family.</text>
</comment>
<comment type="similarity">
    <text evidence="2">Belongs to the ATP-dependent AMP-binding enzyme family.</text>
</comment>
<feature type="domain" description="IF rod" evidence="15">
    <location>
        <begin position="741"/>
        <end position="1094"/>
    </location>
</feature>
<evidence type="ECO:0000256" key="12">
    <source>
        <dbReference type="SAM" id="Coils"/>
    </source>
</evidence>
<dbReference type="InterPro" id="IPR042099">
    <property type="entry name" value="ANL_N_sf"/>
</dbReference>
<evidence type="ECO:0000313" key="17">
    <source>
        <dbReference type="Proteomes" id="UP001175271"/>
    </source>
</evidence>
<dbReference type="InterPro" id="IPR001322">
    <property type="entry name" value="Lamin_tail_dom"/>
</dbReference>
<protein>
    <recommendedName>
        <fullName evidence="4">Acetoacetyl-CoA synthetase</fullName>
        <ecNumber evidence="3">6.2.1.16</ecNumber>
    </recommendedName>
</protein>
<feature type="region of interest" description="Disordered" evidence="13">
    <location>
        <begin position="1123"/>
        <end position="1142"/>
    </location>
</feature>
<dbReference type="InterPro" id="IPR032387">
    <property type="entry name" value="ACAS_N"/>
</dbReference>
<evidence type="ECO:0000256" key="10">
    <source>
        <dbReference type="ARBA" id="ARBA00023054"/>
    </source>
</evidence>
<dbReference type="FunFam" id="2.60.40.1260:FF:000003">
    <property type="entry name" value="Intermediate filament protein A"/>
    <property type="match status" value="1"/>
</dbReference>
<gene>
    <name evidence="16" type="ORF">QR680_001811</name>
</gene>
<organism evidence="16 17">
    <name type="scientific">Steinernema hermaphroditum</name>
    <dbReference type="NCBI Taxonomy" id="289476"/>
    <lineage>
        <taxon>Eukaryota</taxon>
        <taxon>Metazoa</taxon>
        <taxon>Ecdysozoa</taxon>
        <taxon>Nematoda</taxon>
        <taxon>Chromadorea</taxon>
        <taxon>Rhabditida</taxon>
        <taxon>Tylenchina</taxon>
        <taxon>Panagrolaimomorpha</taxon>
        <taxon>Strongyloidoidea</taxon>
        <taxon>Steinernematidae</taxon>
        <taxon>Steinernema</taxon>
    </lineage>
</organism>
<evidence type="ECO:0000256" key="8">
    <source>
        <dbReference type="ARBA" id="ARBA00022754"/>
    </source>
</evidence>
<dbReference type="AlphaFoldDB" id="A0AA39H0W1"/>
<dbReference type="Gene3D" id="3.30.300.30">
    <property type="match status" value="1"/>
</dbReference>
<dbReference type="Gene3D" id="1.20.5.500">
    <property type="entry name" value="Single helix bin"/>
    <property type="match status" value="1"/>
</dbReference>
<evidence type="ECO:0000259" key="15">
    <source>
        <dbReference type="PROSITE" id="PS51842"/>
    </source>
</evidence>
<dbReference type="GO" id="GO:0030729">
    <property type="term" value="F:acetoacetate-CoA ligase activity"/>
    <property type="evidence" value="ECO:0007669"/>
    <property type="project" value="UniProtKB-EC"/>
</dbReference>
<dbReference type="InterPro" id="IPR039008">
    <property type="entry name" value="IF_rod_dom"/>
</dbReference>
<evidence type="ECO:0000313" key="16">
    <source>
        <dbReference type="EMBL" id="KAK0396686.1"/>
    </source>
</evidence>
<keyword evidence="8 11" id="KW-0403">Intermediate filament</keyword>
<dbReference type="GO" id="GO:0006629">
    <property type="term" value="P:lipid metabolic process"/>
    <property type="evidence" value="ECO:0007669"/>
    <property type="project" value="InterPro"/>
</dbReference>
<dbReference type="InterPro" id="IPR045851">
    <property type="entry name" value="AMP-bd_C_sf"/>
</dbReference>
<evidence type="ECO:0000256" key="4">
    <source>
        <dbReference type="ARBA" id="ARBA00015326"/>
    </source>
</evidence>
<keyword evidence="5" id="KW-0963">Cytoplasm</keyword>
<dbReference type="GO" id="GO:0005737">
    <property type="term" value="C:cytoplasm"/>
    <property type="evidence" value="ECO:0007669"/>
    <property type="project" value="UniProtKB-SubCell"/>
</dbReference>
<dbReference type="SUPFAM" id="SSF74853">
    <property type="entry name" value="Lamin A/C globular tail domain"/>
    <property type="match status" value="1"/>
</dbReference>
<keyword evidence="6" id="KW-0436">Ligase</keyword>
<evidence type="ECO:0000256" key="2">
    <source>
        <dbReference type="ARBA" id="ARBA00006432"/>
    </source>
</evidence>
<evidence type="ECO:0000256" key="9">
    <source>
        <dbReference type="ARBA" id="ARBA00022840"/>
    </source>
</evidence>
<dbReference type="InterPro" id="IPR020845">
    <property type="entry name" value="AMP-binding_CS"/>
</dbReference>
<evidence type="ECO:0000256" key="6">
    <source>
        <dbReference type="ARBA" id="ARBA00022598"/>
    </source>
</evidence>
<dbReference type="Proteomes" id="UP001175271">
    <property type="component" value="Unassembled WGS sequence"/>
</dbReference>
<comment type="subcellular location">
    <subcellularLocation>
        <location evidence="1">Cytoplasm</location>
    </subcellularLocation>
</comment>
<name>A0AA39H0W1_9BILA</name>
<dbReference type="PROSITE" id="PS00455">
    <property type="entry name" value="AMP_BINDING"/>
    <property type="match status" value="1"/>
</dbReference>
<dbReference type="InterPro" id="IPR000873">
    <property type="entry name" value="AMP-dep_synth/lig_dom"/>
</dbReference>
<dbReference type="Gene3D" id="3.40.50.12780">
    <property type="entry name" value="N-terminal domain of ligase-like"/>
    <property type="match status" value="1"/>
</dbReference>
<dbReference type="PROSITE" id="PS00226">
    <property type="entry name" value="IF_ROD_1"/>
    <property type="match status" value="1"/>
</dbReference>
<dbReference type="PANTHER" id="PTHR42921:SF1">
    <property type="entry name" value="ACETOACETYL-COA SYNTHETASE"/>
    <property type="match status" value="1"/>
</dbReference>
<evidence type="ECO:0000256" key="7">
    <source>
        <dbReference type="ARBA" id="ARBA00022741"/>
    </source>
</evidence>
<feature type="compositionally biased region" description="Polar residues" evidence="13">
    <location>
        <begin position="1124"/>
        <end position="1142"/>
    </location>
</feature>
<dbReference type="Pfam" id="PF13193">
    <property type="entry name" value="AMP-binding_C"/>
    <property type="match status" value="1"/>
</dbReference>
<dbReference type="FunFam" id="1.20.5.170:FF:000058">
    <property type="entry name" value="Intermediate filament protein B"/>
    <property type="match status" value="1"/>
</dbReference>
<dbReference type="GO" id="GO:0005524">
    <property type="term" value="F:ATP binding"/>
    <property type="evidence" value="ECO:0007669"/>
    <property type="project" value="UniProtKB-KW"/>
</dbReference>
<dbReference type="Pfam" id="PF00932">
    <property type="entry name" value="LTD"/>
    <property type="match status" value="1"/>
</dbReference>
<dbReference type="PANTHER" id="PTHR42921">
    <property type="entry name" value="ACETOACETYL-COA SYNTHETASE"/>
    <property type="match status" value="1"/>
</dbReference>
<evidence type="ECO:0000259" key="14">
    <source>
        <dbReference type="PROSITE" id="PS51841"/>
    </source>
</evidence>
<dbReference type="SUPFAM" id="SSF56801">
    <property type="entry name" value="Acetyl-CoA synthetase-like"/>
    <property type="match status" value="1"/>
</dbReference>
<dbReference type="NCBIfam" id="TIGR01217">
    <property type="entry name" value="ac_ac_CoA_syn"/>
    <property type="match status" value="1"/>
</dbReference>
<dbReference type="FunFam" id="1.20.5.1160:FF:000016">
    <property type="entry name" value="Intermediate filament protein A"/>
    <property type="match status" value="1"/>
</dbReference>
<feature type="domain" description="LTD" evidence="14">
    <location>
        <begin position="1127"/>
        <end position="1245"/>
    </location>
</feature>
<reference evidence="16" key="1">
    <citation type="submission" date="2023-06" db="EMBL/GenBank/DDBJ databases">
        <title>Genomic analysis of the entomopathogenic nematode Steinernema hermaphroditum.</title>
        <authorList>
            <person name="Schwarz E.M."/>
            <person name="Heppert J.K."/>
            <person name="Baniya A."/>
            <person name="Schwartz H.T."/>
            <person name="Tan C.-H."/>
            <person name="Antoshechkin I."/>
            <person name="Sternberg P.W."/>
            <person name="Goodrich-Blair H."/>
            <person name="Dillman A.R."/>
        </authorList>
    </citation>
    <scope>NUCLEOTIDE SEQUENCE</scope>
    <source>
        <strain evidence="16">PS9179</strain>
        <tissue evidence="16">Whole animal</tissue>
    </source>
</reference>
<dbReference type="SMART" id="SM01391">
    <property type="entry name" value="Filament"/>
    <property type="match status" value="1"/>
</dbReference>
<sequence length="1250" mass="142112">MVAANGVCSRKGFYTPLEGQPNAEREVMLRIQDQYHVQFANYEDFYRWTCDNYAEFWEVVLKYCDVKLGSPYKQVIDKTKTIADIPAWFEGAQLNYAENCLRKGEDLQTAIIVAAHDGSLTRYDFRTLRNDVAFIASALLKFGVTVGDHVCGYLPNTYETTVAMLATASIGAVWSSASVDFGVVGVCDRFRQVAPKILFTVDGVTYKGKKHCLQEKVNAIVKDLTTIEHIVVVPFLNATVDLKGYESREKYVSWTDFKHCVSTKPLSLEFAQVPFSHPLFVLFSSGTTGTPKAMVHTVGGTLLKHVEEHIVQANMKSSDTILFYTTCGWMMWNWLMSVLYTGATLVLYDESPLEPDPHILIKICASTKATILGMGAKIYDEYTKRGEDFYSMYDLQHLRLVLSTGSPLKSASFDYINEYIRPGVVIGSISGGTDIVGCFMGCTLNLPVVSGECQHLYLGMDVHAFSHNGTSVEDEQGELVCIKPFPSMPSHFIGDAEGKRYKRAYFEKYPDIWAHGDFCLINSKTKGVTMLGRSDTTLNRGGVRIGTAEIYSVVDAIQEIEDCIVAGQNIPEADDEHIILFVKMRNGYTLDAEIISTIKSRIRTQMSPRHVPNAFYAVPDIPYTNSGKKVELAVKQIINGENVEKASSLRNPEALDHFVAFHFNSDHFRRTMSDEYRSTISARPTFNRTINTSSSNSYGPVASGNRVVKIVTEMSSSSMSSGMSPFGQNAASTIRDAREREKKEMSDLNDRLASYIEKVRFLEAQNRKLNADLEMLRSRWGKDTSSIKSMYESELSQAKTLITDTEKEKDKLEEQVKKMTEELAEYRRKFEEAERGRETDRAKIDELLVTLSNIEAEINLLRRRIELLEEEILRIKKENHRLVAELQRCRTELDQETLNRIDYQNQVQTLLEEIDFMRRVHDSEIRELQAQAARDTTNENREFFKNELASAIRDIRAEYDQLNTANRNDMESWYKLKVQEIQTQSARQNMEHGYQKEEVKRLRTQLTDLRGKLADLEGRNALLEKQIQELNYQLEDDQRSYEAALNDRDAQIRKMRDECQVLMVELQMLLDTKQTLDAEIAIYRKMLEGEGEGPGLRQLVEQVVKTTGINEVADTETMRVVKGETSSRQSYSRSAKGNVSIHETSPEGKFIVLENTHRAKEEPIGEWKLKRKIDGKREIVYTLPRDFILKPGKTVKIWARNQGGFHSPPEQLVFDGEDTFGVGSNVHTILYNKDGEERATHIQRSSQTAN</sequence>
<dbReference type="GO" id="GO:0005882">
    <property type="term" value="C:intermediate filament"/>
    <property type="evidence" value="ECO:0007669"/>
    <property type="project" value="UniProtKB-KW"/>
</dbReference>
<dbReference type="Pfam" id="PF16177">
    <property type="entry name" value="ACAS_N"/>
    <property type="match status" value="1"/>
</dbReference>
<dbReference type="Gene3D" id="1.20.5.170">
    <property type="match status" value="1"/>
</dbReference>
<evidence type="ECO:0000256" key="3">
    <source>
        <dbReference type="ARBA" id="ARBA00012988"/>
    </source>
</evidence>
<evidence type="ECO:0000256" key="13">
    <source>
        <dbReference type="SAM" id="MobiDB-lite"/>
    </source>
</evidence>
<dbReference type="EMBL" id="JAUCMV010000005">
    <property type="protein sequence ID" value="KAK0396686.1"/>
    <property type="molecule type" value="Genomic_DNA"/>
</dbReference>
<dbReference type="Gene3D" id="2.60.40.1260">
    <property type="entry name" value="Lamin Tail domain"/>
    <property type="match status" value="1"/>
</dbReference>
<dbReference type="InterPro" id="IPR005914">
    <property type="entry name" value="Acac_CoA_synth"/>
</dbReference>
<dbReference type="InterPro" id="IPR036415">
    <property type="entry name" value="Lamin_tail_dom_sf"/>
</dbReference>
<proteinExistence type="inferred from homology"/>
<dbReference type="Gene3D" id="1.20.5.1160">
    <property type="entry name" value="Vasodilator-stimulated phosphoprotein"/>
    <property type="match status" value="2"/>
</dbReference>
<evidence type="ECO:0000256" key="1">
    <source>
        <dbReference type="ARBA" id="ARBA00004496"/>
    </source>
</evidence>
<dbReference type="PROSITE" id="PS51841">
    <property type="entry name" value="LTD"/>
    <property type="match status" value="1"/>
</dbReference>
<dbReference type="NCBIfam" id="NF002937">
    <property type="entry name" value="PRK03584.1"/>
    <property type="match status" value="1"/>
</dbReference>
<keyword evidence="17" id="KW-1185">Reference proteome</keyword>
<evidence type="ECO:0000256" key="11">
    <source>
        <dbReference type="RuleBase" id="RU000685"/>
    </source>
</evidence>
<keyword evidence="9" id="KW-0067">ATP-binding</keyword>
<dbReference type="PROSITE" id="PS51842">
    <property type="entry name" value="IF_ROD_2"/>
    <property type="match status" value="1"/>
</dbReference>
<comment type="caution">
    <text evidence="16">The sequence shown here is derived from an EMBL/GenBank/DDBJ whole genome shotgun (WGS) entry which is preliminary data.</text>
</comment>
<evidence type="ECO:0000256" key="5">
    <source>
        <dbReference type="ARBA" id="ARBA00022490"/>
    </source>
</evidence>
<feature type="coiled-coil region" evidence="12">
    <location>
        <begin position="999"/>
        <end position="1047"/>
    </location>
</feature>
<keyword evidence="7" id="KW-0547">Nucleotide-binding</keyword>
<dbReference type="Pfam" id="PF00501">
    <property type="entry name" value="AMP-binding"/>
    <property type="match status" value="1"/>
</dbReference>
<dbReference type="InterPro" id="IPR018039">
    <property type="entry name" value="IF_conserved"/>
</dbReference>
<dbReference type="FunFam" id="1.20.5.1160:FF:000023">
    <property type="entry name" value="Intermediate filament protein ifa-1"/>
    <property type="match status" value="1"/>
</dbReference>
<dbReference type="FunFam" id="1.20.5.500:FF:000001">
    <property type="entry name" value="Type II keratin 23"/>
    <property type="match status" value="1"/>
</dbReference>